<dbReference type="EnsemblPlants" id="Pp3c15_13630V3.1">
    <property type="protein sequence ID" value="Pp3c15_13630V3.1"/>
    <property type="gene ID" value="Pp3c15_13630"/>
</dbReference>
<gene>
    <name evidence="1" type="ORF">PHYPA_019713</name>
</gene>
<dbReference type="PANTHER" id="PTHR42648">
    <property type="entry name" value="TRANSPOSASE, PUTATIVE-RELATED"/>
    <property type="match status" value="1"/>
</dbReference>
<evidence type="ECO:0000313" key="2">
    <source>
        <dbReference type="EnsemblPlants" id="Pp3c15_13630V3.1"/>
    </source>
</evidence>
<dbReference type="SUPFAM" id="SSF53098">
    <property type="entry name" value="Ribonuclease H-like"/>
    <property type="match status" value="1"/>
</dbReference>
<dbReference type="Gramene" id="Pp3c15_13630V3.1">
    <property type="protein sequence ID" value="Pp3c15_13630V3.1"/>
    <property type="gene ID" value="Pp3c15_13630"/>
</dbReference>
<dbReference type="EMBL" id="ABEU02000015">
    <property type="protein sequence ID" value="PNR39435.1"/>
    <property type="molecule type" value="Genomic_DNA"/>
</dbReference>
<reference evidence="1 3" key="2">
    <citation type="journal article" date="2018" name="Plant J.">
        <title>The Physcomitrella patens chromosome-scale assembly reveals moss genome structure and evolution.</title>
        <authorList>
            <person name="Lang D."/>
            <person name="Ullrich K.K."/>
            <person name="Murat F."/>
            <person name="Fuchs J."/>
            <person name="Jenkins J."/>
            <person name="Haas F.B."/>
            <person name="Piednoel M."/>
            <person name="Gundlach H."/>
            <person name="Van Bel M."/>
            <person name="Meyberg R."/>
            <person name="Vives C."/>
            <person name="Morata J."/>
            <person name="Symeonidi A."/>
            <person name="Hiss M."/>
            <person name="Muchero W."/>
            <person name="Kamisugi Y."/>
            <person name="Saleh O."/>
            <person name="Blanc G."/>
            <person name="Decker E.L."/>
            <person name="van Gessel N."/>
            <person name="Grimwood J."/>
            <person name="Hayes R.D."/>
            <person name="Graham S.W."/>
            <person name="Gunter L.E."/>
            <person name="McDaniel S.F."/>
            <person name="Hoernstein S.N.W."/>
            <person name="Larsson A."/>
            <person name="Li F.W."/>
            <person name="Perroud P.F."/>
            <person name="Phillips J."/>
            <person name="Ranjan P."/>
            <person name="Rokshar D.S."/>
            <person name="Rothfels C.J."/>
            <person name="Schneider L."/>
            <person name="Shu S."/>
            <person name="Stevenson D.W."/>
            <person name="Thummler F."/>
            <person name="Tillich M."/>
            <person name="Villarreal Aguilar J.C."/>
            <person name="Widiez T."/>
            <person name="Wong G.K."/>
            <person name="Wymore A."/>
            <person name="Zhang Y."/>
            <person name="Zimmer A.D."/>
            <person name="Quatrano R.S."/>
            <person name="Mayer K.F.X."/>
            <person name="Goodstein D."/>
            <person name="Casacuberta J.M."/>
            <person name="Vandepoele K."/>
            <person name="Reski R."/>
            <person name="Cuming A.C."/>
            <person name="Tuskan G.A."/>
            <person name="Maumus F."/>
            <person name="Salse J."/>
            <person name="Schmutz J."/>
            <person name="Rensing S.A."/>
        </authorList>
    </citation>
    <scope>NUCLEOTIDE SEQUENCE [LARGE SCALE GENOMIC DNA]</scope>
    <source>
        <strain evidence="2 3">cv. Gransden 2004</strain>
    </source>
</reference>
<dbReference type="GO" id="GO:0003676">
    <property type="term" value="F:nucleic acid binding"/>
    <property type="evidence" value="ECO:0007669"/>
    <property type="project" value="InterPro"/>
</dbReference>
<name>A0A2K1JD27_PHYPA</name>
<dbReference type="Gene3D" id="3.30.420.10">
    <property type="entry name" value="Ribonuclease H-like superfamily/Ribonuclease H"/>
    <property type="match status" value="1"/>
</dbReference>
<dbReference type="Proteomes" id="UP000006727">
    <property type="component" value="Chromosome 15"/>
</dbReference>
<dbReference type="InterPro" id="IPR012337">
    <property type="entry name" value="RNaseH-like_sf"/>
</dbReference>
<dbReference type="InterPro" id="IPR039537">
    <property type="entry name" value="Retrotran_Ty1/copia-like"/>
</dbReference>
<dbReference type="AlphaFoldDB" id="A0A2K1JD27"/>
<keyword evidence="3" id="KW-1185">Reference proteome</keyword>
<proteinExistence type="predicted"/>
<dbReference type="InterPro" id="IPR036397">
    <property type="entry name" value="RNaseH_sf"/>
</dbReference>
<reference evidence="2" key="3">
    <citation type="submission" date="2020-12" db="UniProtKB">
        <authorList>
            <consortium name="EnsemblPlants"/>
        </authorList>
    </citation>
    <scope>IDENTIFICATION</scope>
</reference>
<evidence type="ECO:0000313" key="1">
    <source>
        <dbReference type="EMBL" id="PNR39435.1"/>
    </source>
</evidence>
<dbReference type="STRING" id="3218.A0A2K1JD27"/>
<sequence>MQVGTHLRCTYFITFIDDLIRYFQVYLMKYKSKAFEKFTLCKKSVQKQTSFKIKTLSFDCREYIIAYIPQKNGIFERKNRTLIGVVLAILSYSNLSKIFWSKSLQTTNYLQNRSSTKSIEEAPNFIQEAVEKDDAQE</sequence>
<accession>A0A2K1JD27</accession>
<organism evidence="1">
    <name type="scientific">Physcomitrium patens</name>
    <name type="common">Spreading-leaved earth moss</name>
    <name type="synonym">Physcomitrella patens</name>
    <dbReference type="NCBI Taxonomy" id="3218"/>
    <lineage>
        <taxon>Eukaryota</taxon>
        <taxon>Viridiplantae</taxon>
        <taxon>Streptophyta</taxon>
        <taxon>Embryophyta</taxon>
        <taxon>Bryophyta</taxon>
        <taxon>Bryophytina</taxon>
        <taxon>Bryopsida</taxon>
        <taxon>Funariidae</taxon>
        <taxon>Funariales</taxon>
        <taxon>Funariaceae</taxon>
        <taxon>Physcomitrium</taxon>
    </lineage>
</organism>
<protein>
    <recommendedName>
        <fullName evidence="4">Integrase catalytic domain-containing protein</fullName>
    </recommendedName>
</protein>
<dbReference type="InParanoid" id="A0A2K1JD27"/>
<dbReference type="PANTHER" id="PTHR42648:SF28">
    <property type="entry name" value="TRANSPOSON-ENCODED PROTEIN WITH RIBONUCLEASE H-LIKE AND RETROVIRUS ZINC FINGER-LIKE DOMAINS"/>
    <property type="match status" value="1"/>
</dbReference>
<evidence type="ECO:0008006" key="4">
    <source>
        <dbReference type="Google" id="ProtNLM"/>
    </source>
</evidence>
<reference evidence="1 3" key="1">
    <citation type="journal article" date="2008" name="Science">
        <title>The Physcomitrella genome reveals evolutionary insights into the conquest of land by plants.</title>
        <authorList>
            <person name="Rensing S."/>
            <person name="Lang D."/>
            <person name="Zimmer A."/>
            <person name="Terry A."/>
            <person name="Salamov A."/>
            <person name="Shapiro H."/>
            <person name="Nishiyama T."/>
            <person name="Perroud P.-F."/>
            <person name="Lindquist E."/>
            <person name="Kamisugi Y."/>
            <person name="Tanahashi T."/>
            <person name="Sakakibara K."/>
            <person name="Fujita T."/>
            <person name="Oishi K."/>
            <person name="Shin-I T."/>
            <person name="Kuroki Y."/>
            <person name="Toyoda A."/>
            <person name="Suzuki Y."/>
            <person name="Hashimoto A."/>
            <person name="Yamaguchi K."/>
            <person name="Sugano A."/>
            <person name="Kohara Y."/>
            <person name="Fujiyama A."/>
            <person name="Anterola A."/>
            <person name="Aoki S."/>
            <person name="Ashton N."/>
            <person name="Barbazuk W.B."/>
            <person name="Barker E."/>
            <person name="Bennetzen J."/>
            <person name="Bezanilla M."/>
            <person name="Blankenship R."/>
            <person name="Cho S.H."/>
            <person name="Dutcher S."/>
            <person name="Estelle M."/>
            <person name="Fawcett J.A."/>
            <person name="Gundlach H."/>
            <person name="Hanada K."/>
            <person name="Heyl A."/>
            <person name="Hicks K.A."/>
            <person name="Hugh J."/>
            <person name="Lohr M."/>
            <person name="Mayer K."/>
            <person name="Melkozernov A."/>
            <person name="Murata T."/>
            <person name="Nelson D."/>
            <person name="Pils B."/>
            <person name="Prigge M."/>
            <person name="Reiss B."/>
            <person name="Renner T."/>
            <person name="Rombauts S."/>
            <person name="Rushton P."/>
            <person name="Sanderfoot A."/>
            <person name="Schween G."/>
            <person name="Shiu S.-H."/>
            <person name="Stueber K."/>
            <person name="Theodoulou F.L."/>
            <person name="Tu H."/>
            <person name="Van de Peer Y."/>
            <person name="Verrier P.J."/>
            <person name="Waters E."/>
            <person name="Wood A."/>
            <person name="Yang L."/>
            <person name="Cove D."/>
            <person name="Cuming A."/>
            <person name="Hasebe M."/>
            <person name="Lucas S."/>
            <person name="Mishler D.B."/>
            <person name="Reski R."/>
            <person name="Grigoriev I."/>
            <person name="Quatrano R.S."/>
            <person name="Boore J.L."/>
        </authorList>
    </citation>
    <scope>NUCLEOTIDE SEQUENCE [LARGE SCALE GENOMIC DNA]</scope>
    <source>
        <strain evidence="2 3">cv. Gransden 2004</strain>
    </source>
</reference>
<evidence type="ECO:0000313" key="3">
    <source>
        <dbReference type="Proteomes" id="UP000006727"/>
    </source>
</evidence>